<proteinExistence type="predicted"/>
<keyword evidence="2" id="KW-0732">Signal</keyword>
<reference evidence="4 5" key="1">
    <citation type="submission" date="2019-08" db="EMBL/GenBank/DDBJ databases">
        <title>Arthrobacter sp. nov., isolated from plateau pika and Tibetan wild ass.</title>
        <authorList>
            <person name="Ge Y."/>
        </authorList>
    </citation>
    <scope>NUCLEOTIDE SEQUENCE [LARGE SCALE GENOMIC DNA]</scope>
    <source>
        <strain evidence="4 5">785</strain>
    </source>
</reference>
<protein>
    <submittedName>
        <fullName evidence="4">Tetratricopeptide repeat protein</fullName>
    </submittedName>
</protein>
<dbReference type="Pfam" id="PF14559">
    <property type="entry name" value="TPR_19"/>
    <property type="match status" value="1"/>
</dbReference>
<dbReference type="AlphaFoldDB" id="A0A5N6MHG4"/>
<dbReference type="GO" id="GO:0005886">
    <property type="term" value="C:plasma membrane"/>
    <property type="evidence" value="ECO:0007669"/>
    <property type="project" value="TreeGrafter"/>
</dbReference>
<comment type="caution">
    <text evidence="4">The sequence shown here is derived from an EMBL/GenBank/DDBJ whole genome shotgun (WGS) entry which is preliminary data.</text>
</comment>
<dbReference type="SUPFAM" id="SSF48452">
    <property type="entry name" value="TPR-like"/>
    <property type="match status" value="1"/>
</dbReference>
<dbReference type="InterPro" id="IPR003848">
    <property type="entry name" value="DUF218"/>
</dbReference>
<dbReference type="CDD" id="cd06259">
    <property type="entry name" value="YdcF-like"/>
    <property type="match status" value="1"/>
</dbReference>
<accession>A0A5N6MHG4</accession>
<dbReference type="Gene3D" id="1.25.40.10">
    <property type="entry name" value="Tetratricopeptide repeat domain"/>
    <property type="match status" value="1"/>
</dbReference>
<gene>
    <name evidence="4" type="ORF">GD627_11445</name>
</gene>
<dbReference type="InterPro" id="IPR011990">
    <property type="entry name" value="TPR-like_helical_dom_sf"/>
</dbReference>
<dbReference type="Gene3D" id="3.40.50.620">
    <property type="entry name" value="HUPs"/>
    <property type="match status" value="1"/>
</dbReference>
<dbReference type="PANTHER" id="PTHR30336:SF4">
    <property type="entry name" value="ENVELOPE BIOGENESIS FACTOR ELYC"/>
    <property type="match status" value="1"/>
</dbReference>
<dbReference type="GO" id="GO:0000270">
    <property type="term" value="P:peptidoglycan metabolic process"/>
    <property type="evidence" value="ECO:0007669"/>
    <property type="project" value="TreeGrafter"/>
</dbReference>
<dbReference type="PANTHER" id="PTHR30336">
    <property type="entry name" value="INNER MEMBRANE PROTEIN, PROBABLE PERMEASE"/>
    <property type="match status" value="1"/>
</dbReference>
<dbReference type="Pfam" id="PF02698">
    <property type="entry name" value="DUF218"/>
    <property type="match status" value="1"/>
</dbReference>
<keyword evidence="5" id="KW-1185">Reference proteome</keyword>
<feature type="domain" description="DUF218" evidence="3">
    <location>
        <begin position="220"/>
        <end position="336"/>
    </location>
</feature>
<feature type="chain" id="PRO_5038743281" evidence="2">
    <location>
        <begin position="26"/>
        <end position="393"/>
    </location>
</feature>
<evidence type="ECO:0000256" key="2">
    <source>
        <dbReference type="SAM" id="SignalP"/>
    </source>
</evidence>
<evidence type="ECO:0000313" key="4">
    <source>
        <dbReference type="EMBL" id="KAD3514925.1"/>
    </source>
</evidence>
<dbReference type="Proteomes" id="UP000326852">
    <property type="component" value="Unassembled WGS sequence"/>
</dbReference>
<dbReference type="EMBL" id="VTFX01000005">
    <property type="protein sequence ID" value="KAD3514925.1"/>
    <property type="molecule type" value="Genomic_DNA"/>
</dbReference>
<dbReference type="PROSITE" id="PS51257">
    <property type="entry name" value="PROKAR_LIPOPROTEIN"/>
    <property type="match status" value="1"/>
</dbReference>
<organism evidence="4 5">
    <name type="scientific">Arthrobacter yangruifuii</name>
    <dbReference type="NCBI Taxonomy" id="2606616"/>
    <lineage>
        <taxon>Bacteria</taxon>
        <taxon>Bacillati</taxon>
        <taxon>Actinomycetota</taxon>
        <taxon>Actinomycetes</taxon>
        <taxon>Micrococcales</taxon>
        <taxon>Micrococcaceae</taxon>
        <taxon>Arthrobacter</taxon>
    </lineage>
</organism>
<feature type="signal peptide" evidence="2">
    <location>
        <begin position="1"/>
        <end position="25"/>
    </location>
</feature>
<dbReference type="InterPro" id="IPR014729">
    <property type="entry name" value="Rossmann-like_a/b/a_fold"/>
</dbReference>
<evidence type="ECO:0000313" key="5">
    <source>
        <dbReference type="Proteomes" id="UP000326852"/>
    </source>
</evidence>
<evidence type="ECO:0000256" key="1">
    <source>
        <dbReference type="SAM" id="MobiDB-lite"/>
    </source>
</evidence>
<name>A0A5N6MHG4_9MICC</name>
<dbReference type="InterPro" id="IPR051599">
    <property type="entry name" value="Cell_Envelope_Assoc"/>
</dbReference>
<feature type="compositionally biased region" description="Low complexity" evidence="1">
    <location>
        <begin position="24"/>
        <end position="44"/>
    </location>
</feature>
<evidence type="ECO:0000259" key="3">
    <source>
        <dbReference type="Pfam" id="PF02698"/>
    </source>
</evidence>
<dbReference type="GO" id="GO:0043164">
    <property type="term" value="P:Gram-negative-bacterium-type cell wall biogenesis"/>
    <property type="evidence" value="ECO:0007669"/>
    <property type="project" value="TreeGrafter"/>
</dbReference>
<sequence length="393" mass="42286">MKKPAVGILLASVIALSACSGPASTETATAGTTDSASPAPSAGAGADGGSVDELFEQVRNNAPTGERIQALERIAMHYYWYGGDLLQAEQEIFKGITLHGDYDVVEQAFAQAVEMDPYDTDLRYSLASAQVLQKKLPEARDTYAGILALDPDQFNARLMHTVYSKVLADTAGYAAGMDEIRRLDPDRAAAFEARIASVGEIAGKPFTTEVPDGLPGDNHAFVVLGYALSDSGEMEETLVERLKVAKAAAEKYPESRLIVTGGVPKSGVTESEAMAQWLVENGIAEDRIIQEGLATDTVENALFSLERANEAGIRDVTVITSASHMRRALVVFQETDRLLSRLAGTGTRDISHTVYLDYDSAEEAAVMGPDEEMVIMRDLMRSSGNWAFPGLQR</sequence>
<dbReference type="RefSeq" id="WP_152272606.1">
    <property type="nucleotide sequence ID" value="NZ_VTFX01000005.1"/>
</dbReference>
<feature type="region of interest" description="Disordered" evidence="1">
    <location>
        <begin position="24"/>
        <end position="49"/>
    </location>
</feature>